<protein>
    <submittedName>
        <fullName evidence="7">YfcC family protein</fullName>
    </submittedName>
</protein>
<comment type="caution">
    <text evidence="7">The sequence shown here is derived from an EMBL/GenBank/DDBJ whole genome shotgun (WGS) entry which is preliminary data.</text>
</comment>
<name>A0ABV6GH23_9BACI</name>
<organism evidence="7 8">
    <name type="scientific">Metabacillus herbersteinensis</name>
    <dbReference type="NCBI Taxonomy" id="283816"/>
    <lineage>
        <taxon>Bacteria</taxon>
        <taxon>Bacillati</taxon>
        <taxon>Bacillota</taxon>
        <taxon>Bacilli</taxon>
        <taxon>Bacillales</taxon>
        <taxon>Bacillaceae</taxon>
        <taxon>Metabacillus</taxon>
    </lineage>
</organism>
<keyword evidence="8" id="KW-1185">Reference proteome</keyword>
<keyword evidence="2" id="KW-1003">Cell membrane</keyword>
<accession>A0ABV6GH23</accession>
<dbReference type="InterPro" id="IPR051679">
    <property type="entry name" value="DASS-Related_Transporters"/>
</dbReference>
<dbReference type="Proteomes" id="UP001589854">
    <property type="component" value="Unassembled WGS sequence"/>
</dbReference>
<feature type="transmembrane region" description="Helical" evidence="6">
    <location>
        <begin position="293"/>
        <end position="312"/>
    </location>
</feature>
<evidence type="ECO:0000256" key="2">
    <source>
        <dbReference type="ARBA" id="ARBA00022475"/>
    </source>
</evidence>
<dbReference type="EMBL" id="JBHLVO010000015">
    <property type="protein sequence ID" value="MFC0272978.1"/>
    <property type="molecule type" value="Genomic_DNA"/>
</dbReference>
<dbReference type="Pfam" id="PF03606">
    <property type="entry name" value="DcuC"/>
    <property type="match status" value="1"/>
</dbReference>
<evidence type="ECO:0000256" key="5">
    <source>
        <dbReference type="ARBA" id="ARBA00023136"/>
    </source>
</evidence>
<evidence type="ECO:0000256" key="1">
    <source>
        <dbReference type="ARBA" id="ARBA00004651"/>
    </source>
</evidence>
<evidence type="ECO:0000256" key="3">
    <source>
        <dbReference type="ARBA" id="ARBA00022692"/>
    </source>
</evidence>
<feature type="transmembrane region" description="Helical" evidence="6">
    <location>
        <begin position="20"/>
        <end position="44"/>
    </location>
</feature>
<dbReference type="PANTHER" id="PTHR43652">
    <property type="entry name" value="BASIC AMINO ACID ANTIPORTER YFCC-RELATED"/>
    <property type="match status" value="1"/>
</dbReference>
<feature type="transmembrane region" description="Helical" evidence="6">
    <location>
        <begin position="211"/>
        <end position="230"/>
    </location>
</feature>
<feature type="transmembrane region" description="Helical" evidence="6">
    <location>
        <begin position="454"/>
        <end position="476"/>
    </location>
</feature>
<keyword evidence="5 6" id="KW-0472">Membrane</keyword>
<feature type="transmembrane region" description="Helical" evidence="6">
    <location>
        <begin position="153"/>
        <end position="172"/>
    </location>
</feature>
<evidence type="ECO:0000313" key="8">
    <source>
        <dbReference type="Proteomes" id="UP001589854"/>
    </source>
</evidence>
<dbReference type="PANTHER" id="PTHR43652:SF6">
    <property type="entry name" value="ARGININE REPRESSOR"/>
    <property type="match status" value="1"/>
</dbReference>
<feature type="transmembrane region" description="Helical" evidence="6">
    <location>
        <begin position="130"/>
        <end position="147"/>
    </location>
</feature>
<feature type="transmembrane region" description="Helical" evidence="6">
    <location>
        <begin position="95"/>
        <end position="118"/>
    </location>
</feature>
<reference evidence="7 8" key="1">
    <citation type="submission" date="2024-09" db="EMBL/GenBank/DDBJ databases">
        <authorList>
            <person name="Sun Q."/>
            <person name="Mori K."/>
        </authorList>
    </citation>
    <scope>NUCLEOTIDE SEQUENCE [LARGE SCALE GENOMIC DNA]</scope>
    <source>
        <strain evidence="7 8">CCM 7228</strain>
    </source>
</reference>
<keyword evidence="4 6" id="KW-1133">Transmembrane helix</keyword>
<sequence length="478" mass="51454">MNTKSTIEPKAKPPSKLASFFKMPHTFVIIVFIILLAALLTYILPAGEFDRVEDEETGNTVVVENTFQSVEQNPVSLIEVPLAIVQGLTSASDTVFFIFIIGGVFQIINSTGTIEAVTARVGKTFMNRRLVVIPIFLTLFSVGGFTMGMSAEVMAFVPIGIAIARSLGYDAITGTAMVMLGAASGFTAGLLNPFNVGIAQSIAEIPLFSGMWLRAILLVVLLVVTSAYIIRYAKKVKKDPSLSLSLELEKEEGAGKMDILASLPNLKVTHYLTIIAVVAGFGVLIWGVSSKGWWMEELAAFFLSLGIVVGFLSKYGPSKIAKEFVIGAKEITFGAFIVGIAKGVVVVLEQGAIIDSVVNGMFTSIAHLPSQIQVLGIYAAQNIMNIFITSGTGQAATTMPILVPLADLIDVSRQTTVLIFQLGDGLSNCILPTSAMLMGSLAVSKIKYQDWIKFFWPLLLIWVVIGAGFILFADYIHY</sequence>
<dbReference type="InterPro" id="IPR018385">
    <property type="entry name" value="C4_dicarb_anaerob_car-like"/>
</dbReference>
<feature type="transmembrane region" description="Helical" evidence="6">
    <location>
        <begin position="268"/>
        <end position="287"/>
    </location>
</feature>
<keyword evidence="3 6" id="KW-0812">Transmembrane</keyword>
<dbReference type="RefSeq" id="WP_378935831.1">
    <property type="nucleotide sequence ID" value="NZ_JBHLVO010000015.1"/>
</dbReference>
<evidence type="ECO:0000256" key="4">
    <source>
        <dbReference type="ARBA" id="ARBA00022989"/>
    </source>
</evidence>
<feature type="transmembrane region" description="Helical" evidence="6">
    <location>
        <begin position="179"/>
        <end position="199"/>
    </location>
</feature>
<proteinExistence type="predicted"/>
<gene>
    <name evidence="7" type="ORF">ACFFIX_16245</name>
</gene>
<evidence type="ECO:0000256" key="6">
    <source>
        <dbReference type="SAM" id="Phobius"/>
    </source>
</evidence>
<comment type="subcellular location">
    <subcellularLocation>
        <location evidence="1">Cell membrane</location>
        <topology evidence="1">Multi-pass membrane protein</topology>
    </subcellularLocation>
</comment>
<evidence type="ECO:0000313" key="7">
    <source>
        <dbReference type="EMBL" id="MFC0272978.1"/>
    </source>
</evidence>